<proteinExistence type="predicted"/>
<protein>
    <submittedName>
        <fullName evidence="1">(rape) hypothetical protein</fullName>
    </submittedName>
</protein>
<evidence type="ECO:0000313" key="1">
    <source>
        <dbReference type="EMBL" id="CAF2063736.1"/>
    </source>
</evidence>
<dbReference type="AlphaFoldDB" id="A0A816QM54"/>
<organism evidence="1">
    <name type="scientific">Brassica napus</name>
    <name type="common">Rape</name>
    <dbReference type="NCBI Taxonomy" id="3708"/>
    <lineage>
        <taxon>Eukaryota</taxon>
        <taxon>Viridiplantae</taxon>
        <taxon>Streptophyta</taxon>
        <taxon>Embryophyta</taxon>
        <taxon>Tracheophyta</taxon>
        <taxon>Spermatophyta</taxon>
        <taxon>Magnoliopsida</taxon>
        <taxon>eudicotyledons</taxon>
        <taxon>Gunneridae</taxon>
        <taxon>Pentapetalae</taxon>
        <taxon>rosids</taxon>
        <taxon>malvids</taxon>
        <taxon>Brassicales</taxon>
        <taxon>Brassicaceae</taxon>
        <taxon>Brassiceae</taxon>
        <taxon>Brassica</taxon>
    </lineage>
</organism>
<gene>
    <name evidence="1" type="ORF">DARMORV10_C06P44090.1</name>
</gene>
<sequence>MKTKLHCLLIRKKVLCEFCIIYFLKKKMRVSLIFVGLLFVWRK</sequence>
<name>A0A816QM54_BRANA</name>
<dbReference type="Proteomes" id="UP001295469">
    <property type="component" value="Chromosome C06"/>
</dbReference>
<reference evidence="1" key="1">
    <citation type="submission" date="2021-01" db="EMBL/GenBank/DDBJ databases">
        <authorList>
            <consortium name="Genoscope - CEA"/>
            <person name="William W."/>
        </authorList>
    </citation>
    <scope>NUCLEOTIDE SEQUENCE</scope>
</reference>
<accession>A0A816QM54</accession>
<dbReference type="EMBL" id="HG994370">
    <property type="protein sequence ID" value="CAF2063736.1"/>
    <property type="molecule type" value="Genomic_DNA"/>
</dbReference>